<evidence type="ECO:0000256" key="1">
    <source>
        <dbReference type="SAM" id="MobiDB-lite"/>
    </source>
</evidence>
<reference evidence="4 5" key="1">
    <citation type="submission" date="2019-07" db="EMBL/GenBank/DDBJ databases">
        <title>Genomes of Cafeteria roenbergensis.</title>
        <authorList>
            <person name="Fischer M.G."/>
            <person name="Hackl T."/>
            <person name="Roman M."/>
        </authorList>
    </citation>
    <scope>NUCLEOTIDE SEQUENCE [LARGE SCALE GENOMIC DNA]</scope>
    <source>
        <strain evidence="4 5">RCC970-E3</strain>
    </source>
</reference>
<evidence type="ECO:0000256" key="2">
    <source>
        <dbReference type="SAM" id="SignalP"/>
    </source>
</evidence>
<name>A0A5A8D0H1_CAFRO</name>
<evidence type="ECO:0000313" key="4">
    <source>
        <dbReference type="EMBL" id="KAA0158836.1"/>
    </source>
</evidence>
<proteinExistence type="predicted"/>
<evidence type="ECO:0000313" key="5">
    <source>
        <dbReference type="Proteomes" id="UP000324907"/>
    </source>
</evidence>
<feature type="region of interest" description="Disordered" evidence="1">
    <location>
        <begin position="487"/>
        <end position="542"/>
    </location>
</feature>
<feature type="domain" description="JmjC" evidence="3">
    <location>
        <begin position="145"/>
        <end position="297"/>
    </location>
</feature>
<organism evidence="4 5">
    <name type="scientific">Cafeteria roenbergensis</name>
    <name type="common">Marine flagellate</name>
    <dbReference type="NCBI Taxonomy" id="33653"/>
    <lineage>
        <taxon>Eukaryota</taxon>
        <taxon>Sar</taxon>
        <taxon>Stramenopiles</taxon>
        <taxon>Bigyra</taxon>
        <taxon>Opalozoa</taxon>
        <taxon>Bicosoecida</taxon>
        <taxon>Cafeteriaceae</taxon>
        <taxon>Cafeteria</taxon>
    </lineage>
</organism>
<dbReference type="Pfam" id="PF13621">
    <property type="entry name" value="Cupin_8"/>
    <property type="match status" value="1"/>
</dbReference>
<dbReference type="InterPro" id="IPR041667">
    <property type="entry name" value="Cupin_8"/>
</dbReference>
<feature type="compositionally biased region" description="Low complexity" evidence="1">
    <location>
        <begin position="555"/>
        <end position="566"/>
    </location>
</feature>
<gene>
    <name evidence="4" type="ORF">FNF28_06081</name>
</gene>
<dbReference type="PANTHER" id="PTHR12461">
    <property type="entry name" value="HYPOXIA-INDUCIBLE FACTOR 1 ALPHA INHIBITOR-RELATED"/>
    <property type="match status" value="1"/>
</dbReference>
<sequence>MAPQRRTDSRAMAVALALLLAAAQAGKGHMERFGEHMPPRSLVWEVDAAELRQRAAAGERTLLDPGHFMDECVVKHRAVIFRGLARDWAFREHIRSDDWLLEQLGSVSTRVETKDDDKLKVPPNMPFSEFLKAHQRGDNLYMVDETPPVLHKHIPLPEPLRCSKMSSKFFVTYFWMSTGETDSKMHIDTDENIMCVLHGTKRVLLVDPKDSEDVYADSSYAIGVSPVDTRRVNHTAHPRAAHVPYDLAEVRAGDCFFLPQNYWHYVHSFGPRNQAITMWWKSKPVVRRDRFNSTLTNLSFAQTLANYEQYVQTVAPISPSVRDACWADAAEAGAALGLGSGDEAARRYLTDPEYPHMSDFEFATDKEDGASFGEDTKGDRDEADWVNPDQQLLGLPESLAHCHFNLTNARNPCFVAGCVARDDIFGCLRYALEYCKAVPDYGCQDLVWTLNKKSGQEYEIITKTLPNVFELDREAWPRLALAAEARGDHLDGQPSRDGSGLGLAVESAEPEEEEEFVEDEDEEDEEEEGSDAEGEDEDEDEIGMWKAEDDESKGLPRGPGVVRLPPGQAPVRNQALVEQFLTADGESHPFPPIEDSEFSAGLTAQDRHDHRALLRWLASRGKLLQSPPSRLSRRIFADLQGADPARGLSPAATGASP</sequence>
<dbReference type="SUPFAM" id="SSF51197">
    <property type="entry name" value="Clavaminate synthase-like"/>
    <property type="match status" value="1"/>
</dbReference>
<dbReference type="AlphaFoldDB" id="A0A5A8D0H1"/>
<keyword evidence="2" id="KW-0732">Signal</keyword>
<dbReference type="Proteomes" id="UP000324907">
    <property type="component" value="Unassembled WGS sequence"/>
</dbReference>
<feature type="compositionally biased region" description="Acidic residues" evidence="1">
    <location>
        <begin position="508"/>
        <end position="542"/>
    </location>
</feature>
<feature type="region of interest" description="Disordered" evidence="1">
    <location>
        <begin position="629"/>
        <end position="657"/>
    </location>
</feature>
<feature type="region of interest" description="Disordered" evidence="1">
    <location>
        <begin position="548"/>
        <end position="567"/>
    </location>
</feature>
<dbReference type="Gene3D" id="2.60.120.650">
    <property type="entry name" value="Cupin"/>
    <property type="match status" value="1"/>
</dbReference>
<dbReference type="PANTHER" id="PTHR12461:SF91">
    <property type="entry name" value="JMJC DOMAIN-CONTAINING PROTEIN"/>
    <property type="match status" value="1"/>
</dbReference>
<accession>A0A5A8D0H1</accession>
<feature type="signal peptide" evidence="2">
    <location>
        <begin position="1"/>
        <end position="25"/>
    </location>
</feature>
<dbReference type="InterPro" id="IPR003347">
    <property type="entry name" value="JmjC_dom"/>
</dbReference>
<protein>
    <recommendedName>
        <fullName evidence="3">JmjC domain-containing protein</fullName>
    </recommendedName>
</protein>
<comment type="caution">
    <text evidence="4">The sequence shown here is derived from an EMBL/GenBank/DDBJ whole genome shotgun (WGS) entry which is preliminary data.</text>
</comment>
<evidence type="ECO:0000259" key="3">
    <source>
        <dbReference type="PROSITE" id="PS51184"/>
    </source>
</evidence>
<feature type="chain" id="PRO_5022669527" description="JmjC domain-containing protein" evidence="2">
    <location>
        <begin position="26"/>
        <end position="657"/>
    </location>
</feature>
<dbReference type="PROSITE" id="PS51184">
    <property type="entry name" value="JMJC"/>
    <property type="match status" value="1"/>
</dbReference>
<dbReference type="EMBL" id="VLTL01000141">
    <property type="protein sequence ID" value="KAA0158836.1"/>
    <property type="molecule type" value="Genomic_DNA"/>
</dbReference>